<evidence type="ECO:0000313" key="3">
    <source>
        <dbReference type="Proteomes" id="UP001501175"/>
    </source>
</evidence>
<reference evidence="3" key="1">
    <citation type="journal article" date="2019" name="Int. J. Syst. Evol. Microbiol.">
        <title>The Global Catalogue of Microorganisms (GCM) 10K type strain sequencing project: providing services to taxonomists for standard genome sequencing and annotation.</title>
        <authorList>
            <consortium name="The Broad Institute Genomics Platform"/>
            <consortium name="The Broad Institute Genome Sequencing Center for Infectious Disease"/>
            <person name="Wu L."/>
            <person name="Ma J."/>
        </authorList>
    </citation>
    <scope>NUCLEOTIDE SEQUENCE [LARGE SCALE GENOMIC DNA]</scope>
    <source>
        <strain evidence="3">JCM 17927</strain>
    </source>
</reference>
<keyword evidence="3" id="KW-1185">Reference proteome</keyword>
<dbReference type="EMBL" id="BAABHD010000030">
    <property type="protein sequence ID" value="GAA4458804.1"/>
    <property type="molecule type" value="Genomic_DNA"/>
</dbReference>
<protein>
    <submittedName>
        <fullName evidence="2">Uncharacterized protein</fullName>
    </submittedName>
</protein>
<dbReference type="RefSeq" id="WP_345244836.1">
    <property type="nucleotide sequence ID" value="NZ_BAABHD010000030.1"/>
</dbReference>
<sequence>MDFTLVSIQLGQTGFSLVRLSNSTFVRFFSLLSFSYAQGGRFLNRSLLGYHHSVVDRIRFISILFFTFQLAAPADDVFPVEEASTSQPDRPAQRTAGQEKPVAEEIAKV</sequence>
<accession>A0ABP8N3Y0</accession>
<gene>
    <name evidence="2" type="ORF">GCM10023189_31640</name>
</gene>
<proteinExistence type="predicted"/>
<comment type="caution">
    <text evidence="2">The sequence shown here is derived from an EMBL/GenBank/DDBJ whole genome shotgun (WGS) entry which is preliminary data.</text>
</comment>
<evidence type="ECO:0000313" key="2">
    <source>
        <dbReference type="EMBL" id="GAA4458804.1"/>
    </source>
</evidence>
<feature type="region of interest" description="Disordered" evidence="1">
    <location>
        <begin position="81"/>
        <end position="109"/>
    </location>
</feature>
<evidence type="ECO:0000256" key="1">
    <source>
        <dbReference type="SAM" id="MobiDB-lite"/>
    </source>
</evidence>
<name>A0ABP8N3Y0_9BACT</name>
<organism evidence="2 3">
    <name type="scientific">Nibrella saemangeumensis</name>
    <dbReference type="NCBI Taxonomy" id="1084526"/>
    <lineage>
        <taxon>Bacteria</taxon>
        <taxon>Pseudomonadati</taxon>
        <taxon>Bacteroidota</taxon>
        <taxon>Cytophagia</taxon>
        <taxon>Cytophagales</taxon>
        <taxon>Spirosomataceae</taxon>
        <taxon>Nibrella</taxon>
    </lineage>
</organism>
<dbReference type="Proteomes" id="UP001501175">
    <property type="component" value="Unassembled WGS sequence"/>
</dbReference>